<keyword evidence="2" id="KW-1185">Reference proteome</keyword>
<proteinExistence type="predicted"/>
<comment type="caution">
    <text evidence="1">The sequence shown here is derived from an EMBL/GenBank/DDBJ whole genome shotgun (WGS) entry which is preliminary data.</text>
</comment>
<gene>
    <name evidence="1" type="ORF">FB45DRAFT_896057</name>
</gene>
<accession>A0AAD7FXK9</accession>
<protein>
    <submittedName>
        <fullName evidence="1">Uncharacterized protein</fullName>
    </submittedName>
</protein>
<sequence length="305" mass="35002">MSTPDCVRLRFEGAGRTYSIEKWPIPGFDEEFTLPPGTRLLIPKSGGLFTNQQVDRRSRDVDLDEVESWGLNDEEHVIYARASRHYCIRFIFNAERVLMNAKSQSLPAYKKLVRDAKFHSAHLQNSKIRGFLVPEHYGMWITNTGKWAGKVIMSITQYCGMHWNELQYLKMGTQANRELVGRAFEKLHDCGFNHGKIITDRDFRHAVIDVFEPGLTAEELKNGQARCYIVDFSEATADHKCARRLPVLPLDGYTAQFGCDELKHITLALEFFDRPIRTFIWLLNLNTRVIECLCSSRHSKSSGVA</sequence>
<name>A0AAD7FXK9_9AGAR</name>
<evidence type="ECO:0000313" key="2">
    <source>
        <dbReference type="Proteomes" id="UP001221142"/>
    </source>
</evidence>
<dbReference type="AlphaFoldDB" id="A0AAD7FXK9"/>
<dbReference type="Proteomes" id="UP001221142">
    <property type="component" value="Unassembled WGS sequence"/>
</dbReference>
<evidence type="ECO:0000313" key="1">
    <source>
        <dbReference type="EMBL" id="KAJ7643786.1"/>
    </source>
</evidence>
<dbReference type="EMBL" id="JARKIF010000003">
    <property type="protein sequence ID" value="KAJ7643786.1"/>
    <property type="molecule type" value="Genomic_DNA"/>
</dbReference>
<reference evidence="1" key="1">
    <citation type="submission" date="2023-03" db="EMBL/GenBank/DDBJ databases">
        <title>Massive genome expansion in bonnet fungi (Mycena s.s.) driven by repeated elements and novel gene families across ecological guilds.</title>
        <authorList>
            <consortium name="Lawrence Berkeley National Laboratory"/>
            <person name="Harder C.B."/>
            <person name="Miyauchi S."/>
            <person name="Viragh M."/>
            <person name="Kuo A."/>
            <person name="Thoen E."/>
            <person name="Andreopoulos B."/>
            <person name="Lu D."/>
            <person name="Skrede I."/>
            <person name="Drula E."/>
            <person name="Henrissat B."/>
            <person name="Morin E."/>
            <person name="Kohler A."/>
            <person name="Barry K."/>
            <person name="LaButti K."/>
            <person name="Morin E."/>
            <person name="Salamov A."/>
            <person name="Lipzen A."/>
            <person name="Mereny Z."/>
            <person name="Hegedus B."/>
            <person name="Baldrian P."/>
            <person name="Stursova M."/>
            <person name="Weitz H."/>
            <person name="Taylor A."/>
            <person name="Grigoriev I.V."/>
            <person name="Nagy L.G."/>
            <person name="Martin F."/>
            <person name="Kauserud H."/>
        </authorList>
    </citation>
    <scope>NUCLEOTIDE SEQUENCE</scope>
    <source>
        <strain evidence="1">9284</strain>
    </source>
</reference>
<organism evidence="1 2">
    <name type="scientific">Roridomyces roridus</name>
    <dbReference type="NCBI Taxonomy" id="1738132"/>
    <lineage>
        <taxon>Eukaryota</taxon>
        <taxon>Fungi</taxon>
        <taxon>Dikarya</taxon>
        <taxon>Basidiomycota</taxon>
        <taxon>Agaricomycotina</taxon>
        <taxon>Agaricomycetes</taxon>
        <taxon>Agaricomycetidae</taxon>
        <taxon>Agaricales</taxon>
        <taxon>Marasmiineae</taxon>
        <taxon>Mycenaceae</taxon>
        <taxon>Roridomyces</taxon>
    </lineage>
</organism>